<dbReference type="EMBL" id="OUUZ01000015">
    <property type="protein sequence ID" value="SPQ25201.1"/>
    <property type="molecule type" value="Genomic_DNA"/>
</dbReference>
<keyword evidence="2" id="KW-0812">Transmembrane</keyword>
<keyword evidence="2" id="KW-0472">Membrane</keyword>
<gene>
    <name evidence="3" type="ORF">TT172_LOCUS7620</name>
</gene>
<feature type="region of interest" description="Disordered" evidence="1">
    <location>
        <begin position="188"/>
        <end position="316"/>
    </location>
</feature>
<name>A0A3S4F5K9_9PEZI</name>
<feature type="compositionally biased region" description="Gly residues" evidence="1">
    <location>
        <begin position="189"/>
        <end position="199"/>
    </location>
</feature>
<evidence type="ECO:0000313" key="4">
    <source>
        <dbReference type="Proteomes" id="UP000289323"/>
    </source>
</evidence>
<dbReference type="Proteomes" id="UP000289323">
    <property type="component" value="Unassembled WGS sequence"/>
</dbReference>
<reference evidence="3 4" key="1">
    <citation type="submission" date="2018-04" db="EMBL/GenBank/DDBJ databases">
        <authorList>
            <person name="Huttner S."/>
            <person name="Dainat J."/>
        </authorList>
    </citation>
    <scope>NUCLEOTIDE SEQUENCE [LARGE SCALE GENOMIC DNA]</scope>
</reference>
<feature type="region of interest" description="Disordered" evidence="1">
    <location>
        <begin position="143"/>
        <end position="169"/>
    </location>
</feature>
<feature type="compositionally biased region" description="Basic and acidic residues" evidence="1">
    <location>
        <begin position="234"/>
        <end position="244"/>
    </location>
</feature>
<sequence length="316" mass="33841">MRHSDTRLPGRNLALANLPSSTTPGLRKLRQLMPTAHRRIPIETRLFRPPPARSHPVVMNTAGAVVLTIVLLLLAAGIGWVIFTRVRASRLGLPPPPLKSYIPFLSSRSSAYAGPTPAPGGLVGWINDRIRLFRHRNTRTATGAYEGTGYSSTRRGGFTHPADDDDDSAWDARVGAYHPYEEERELGVVAGGGQGGGGLAPPPPPDGDAYPMNLAATPTRGGSFTSVAAAAAEEQGHEDGEERRGRTRSRSPEPGPGHGQHLNARANPFGDDAEPSNISLRGVSPRPMEASSFAGRMAAAEGQHHDDRRSIFREEV</sequence>
<evidence type="ECO:0000313" key="3">
    <source>
        <dbReference type="EMBL" id="SPQ25201.1"/>
    </source>
</evidence>
<feature type="compositionally biased region" description="Basic and acidic residues" evidence="1">
    <location>
        <begin position="302"/>
        <end position="316"/>
    </location>
</feature>
<dbReference type="AlphaFoldDB" id="A0A3S4F5K9"/>
<evidence type="ECO:0000256" key="2">
    <source>
        <dbReference type="SAM" id="Phobius"/>
    </source>
</evidence>
<keyword evidence="2" id="KW-1133">Transmembrane helix</keyword>
<evidence type="ECO:0000256" key="1">
    <source>
        <dbReference type="SAM" id="MobiDB-lite"/>
    </source>
</evidence>
<accession>A0A3S4F5K9</accession>
<organism evidence="3 4">
    <name type="scientific">Thermothielavioides terrestris</name>
    <dbReference type="NCBI Taxonomy" id="2587410"/>
    <lineage>
        <taxon>Eukaryota</taxon>
        <taxon>Fungi</taxon>
        <taxon>Dikarya</taxon>
        <taxon>Ascomycota</taxon>
        <taxon>Pezizomycotina</taxon>
        <taxon>Sordariomycetes</taxon>
        <taxon>Sordariomycetidae</taxon>
        <taxon>Sordariales</taxon>
        <taxon>Chaetomiaceae</taxon>
        <taxon>Thermothielavioides</taxon>
    </lineage>
</organism>
<feature type="transmembrane region" description="Helical" evidence="2">
    <location>
        <begin position="57"/>
        <end position="83"/>
    </location>
</feature>
<protein>
    <submittedName>
        <fullName evidence="3">B3d6d46b-90be-4cdc-a630-01e4acde6104</fullName>
    </submittedName>
</protein>
<proteinExistence type="predicted"/>